<dbReference type="InterPro" id="IPR000626">
    <property type="entry name" value="Ubiquitin-like_dom"/>
</dbReference>
<dbReference type="Pfam" id="PF16455">
    <property type="entry name" value="UBD"/>
    <property type="match status" value="2"/>
</dbReference>
<feature type="compositionally biased region" description="Low complexity" evidence="1">
    <location>
        <begin position="73"/>
        <end position="82"/>
    </location>
</feature>
<dbReference type="Gene3D" id="3.10.20.90">
    <property type="entry name" value="Phosphatidylinositol 3-kinase Catalytic Subunit, Chain A, domain 1"/>
    <property type="match status" value="1"/>
</dbReference>
<dbReference type="SMART" id="SM00213">
    <property type="entry name" value="UBQ"/>
    <property type="match status" value="1"/>
</dbReference>
<proteinExistence type="predicted"/>
<gene>
    <name evidence="3" type="ORF">Micbo1qcDRAFT_161656</name>
</gene>
<feature type="compositionally biased region" description="Polar residues" evidence="1">
    <location>
        <begin position="20"/>
        <end position="38"/>
    </location>
</feature>
<dbReference type="InParanoid" id="A0A136J3I1"/>
<organism evidence="3 4">
    <name type="scientific">Microdochium bolleyi</name>
    <dbReference type="NCBI Taxonomy" id="196109"/>
    <lineage>
        <taxon>Eukaryota</taxon>
        <taxon>Fungi</taxon>
        <taxon>Dikarya</taxon>
        <taxon>Ascomycota</taxon>
        <taxon>Pezizomycotina</taxon>
        <taxon>Sordariomycetes</taxon>
        <taxon>Xylariomycetidae</taxon>
        <taxon>Xylariales</taxon>
        <taxon>Microdochiaceae</taxon>
        <taxon>Microdochium</taxon>
    </lineage>
</organism>
<keyword evidence="4" id="KW-1185">Reference proteome</keyword>
<feature type="region of interest" description="Disordered" evidence="1">
    <location>
        <begin position="154"/>
        <end position="195"/>
    </location>
</feature>
<evidence type="ECO:0000259" key="2">
    <source>
        <dbReference type="PROSITE" id="PS50053"/>
    </source>
</evidence>
<dbReference type="Proteomes" id="UP000070501">
    <property type="component" value="Unassembled WGS sequence"/>
</dbReference>
<sequence length="374" mass="41314">MGCCFSRPAGPNAPYPGGTASPSARAINSQVPSHTISNDDGGAARSQTSPTSPTSARIRRRSQFLSVEDELPQQQQQQQQQQQRRRRREHQPLSEHIDKPLRKHTWAAKERPWTRTALDTEREEFFDTRVTGRPEVWQVIKVALEVLWEADRAKQKSKRQSIRGPVSRQGQDGAGADEEGLADSRGTSDALDEAEAEALATAQGILKAAEVTLPTGNLSRGVYDSLGNYYALPEWIVCDPINVAEDSGSGDARKSSTRQHGGDRGANEEPSSSDIDEDEAERRREEKGKGVAVDSKDLLPVRARLSESGRDLVVRVAADESVRSLARKITEESSLPPNKRIRVAYMGKILNESTTLDDQGWQKGHIINAFVFNR</sequence>
<dbReference type="InterPro" id="IPR038169">
    <property type="entry name" value="DC-UbP/UBTD2_N_sf"/>
</dbReference>
<dbReference type="STRING" id="196109.A0A136J3I1"/>
<dbReference type="CDD" id="cd17039">
    <property type="entry name" value="Ubl_ubiquitin_like"/>
    <property type="match status" value="1"/>
</dbReference>
<dbReference type="AlphaFoldDB" id="A0A136J3I1"/>
<feature type="compositionally biased region" description="Basic and acidic residues" evidence="1">
    <location>
        <begin position="90"/>
        <end position="100"/>
    </location>
</feature>
<dbReference type="PROSITE" id="PS50053">
    <property type="entry name" value="UBIQUITIN_2"/>
    <property type="match status" value="1"/>
</dbReference>
<feature type="domain" description="Ubiquitin-like" evidence="2">
    <location>
        <begin position="299"/>
        <end position="374"/>
    </location>
</feature>
<dbReference type="Pfam" id="PF00240">
    <property type="entry name" value="ubiquitin"/>
    <property type="match status" value="1"/>
</dbReference>
<protein>
    <recommendedName>
        <fullName evidence="2">Ubiquitin-like domain-containing protein</fullName>
    </recommendedName>
</protein>
<feature type="region of interest" description="Disordered" evidence="1">
    <location>
        <begin position="1"/>
        <end position="108"/>
    </location>
</feature>
<feature type="compositionally biased region" description="Basic and acidic residues" evidence="1">
    <location>
        <begin position="280"/>
        <end position="291"/>
    </location>
</feature>
<dbReference type="InterPro" id="IPR029071">
    <property type="entry name" value="Ubiquitin-like_domsf"/>
</dbReference>
<dbReference type="OrthoDB" id="1640476at2759"/>
<feature type="region of interest" description="Disordered" evidence="1">
    <location>
        <begin position="246"/>
        <end position="291"/>
    </location>
</feature>
<dbReference type="Gene3D" id="1.20.225.20">
    <property type="entry name" value="Ub domain-containing protein, DC-UbP/UBTD2, N-terminal domain"/>
    <property type="match status" value="1"/>
</dbReference>
<feature type="compositionally biased region" description="Polar residues" evidence="1">
    <location>
        <begin position="45"/>
        <end position="55"/>
    </location>
</feature>
<accession>A0A136J3I1</accession>
<evidence type="ECO:0000313" key="4">
    <source>
        <dbReference type="Proteomes" id="UP000070501"/>
    </source>
</evidence>
<name>A0A136J3I1_9PEZI</name>
<dbReference type="InterPro" id="IPR039869">
    <property type="entry name" value="UBTD1/2"/>
</dbReference>
<evidence type="ECO:0000256" key="1">
    <source>
        <dbReference type="SAM" id="MobiDB-lite"/>
    </source>
</evidence>
<dbReference type="SUPFAM" id="SSF54236">
    <property type="entry name" value="Ubiquitin-like"/>
    <property type="match status" value="1"/>
</dbReference>
<dbReference type="EMBL" id="KQ964249">
    <property type="protein sequence ID" value="KXJ91663.1"/>
    <property type="molecule type" value="Genomic_DNA"/>
</dbReference>
<dbReference type="PANTHER" id="PTHR13609">
    <property type="entry name" value="UBIQUITIN DOMAIN CONTAINING 1 PROTEIN-RELATED"/>
    <property type="match status" value="1"/>
</dbReference>
<reference evidence="4" key="1">
    <citation type="submission" date="2016-02" db="EMBL/GenBank/DDBJ databases">
        <title>Draft genome sequence of Microdochium bolleyi, a fungal endophyte of beachgrass.</title>
        <authorList>
            <consortium name="DOE Joint Genome Institute"/>
            <person name="David A.S."/>
            <person name="May G."/>
            <person name="Haridas S."/>
            <person name="Lim J."/>
            <person name="Wang M."/>
            <person name="Labutti K."/>
            <person name="Lipzen A."/>
            <person name="Barry K."/>
            <person name="Grigoriev I.V."/>
        </authorList>
    </citation>
    <scope>NUCLEOTIDE SEQUENCE [LARGE SCALE GENOMIC DNA]</scope>
    <source>
        <strain evidence="4">J235TASD1</strain>
    </source>
</reference>
<evidence type="ECO:0000313" key="3">
    <source>
        <dbReference type="EMBL" id="KXJ91663.1"/>
    </source>
</evidence>
<dbReference type="InterPro" id="IPR032752">
    <property type="entry name" value="DC-UbP/UBTD2_N"/>
</dbReference>